<comment type="caution">
    <text evidence="6">The sequence shown here is derived from an EMBL/GenBank/DDBJ whole genome shotgun (WGS) entry which is preliminary data.</text>
</comment>
<reference evidence="7" key="1">
    <citation type="submission" date="2016-06" db="EMBL/GenBank/DDBJ databases">
        <title>Parallel loss of symbiosis genes in relatives of nitrogen-fixing non-legume Parasponia.</title>
        <authorList>
            <person name="Van Velzen R."/>
            <person name="Holmer R."/>
            <person name="Bu F."/>
            <person name="Rutten L."/>
            <person name="Van Zeijl A."/>
            <person name="Liu W."/>
            <person name="Santuari L."/>
            <person name="Cao Q."/>
            <person name="Sharma T."/>
            <person name="Shen D."/>
            <person name="Roswanjaya Y."/>
            <person name="Wardhani T."/>
            <person name="Kalhor M.S."/>
            <person name="Jansen J."/>
            <person name="Van den Hoogen J."/>
            <person name="Gungor B."/>
            <person name="Hartog M."/>
            <person name="Hontelez J."/>
            <person name="Verver J."/>
            <person name="Yang W.-C."/>
            <person name="Schijlen E."/>
            <person name="Repin R."/>
            <person name="Schilthuizen M."/>
            <person name="Schranz E."/>
            <person name="Heidstra R."/>
            <person name="Miyata K."/>
            <person name="Fedorova E."/>
            <person name="Kohlen W."/>
            <person name="Bisseling T."/>
            <person name="Smit S."/>
            <person name="Geurts R."/>
        </authorList>
    </citation>
    <scope>NUCLEOTIDE SEQUENCE [LARGE SCALE GENOMIC DNA]</scope>
    <source>
        <strain evidence="7">cv. WU1-14</strain>
    </source>
</reference>
<evidence type="ECO:0000313" key="6">
    <source>
        <dbReference type="EMBL" id="PON42296.1"/>
    </source>
</evidence>
<name>A0A2P5B0M1_PARAD</name>
<protein>
    <submittedName>
        <fullName evidence="6">1,4-alpha-glucan-branching enzyme</fullName>
    </submittedName>
</protein>
<evidence type="ECO:0000313" key="7">
    <source>
        <dbReference type="Proteomes" id="UP000237105"/>
    </source>
</evidence>
<evidence type="ECO:0000256" key="4">
    <source>
        <dbReference type="RuleBase" id="RU361153"/>
    </source>
</evidence>
<dbReference type="OrthoDB" id="442731at2759"/>
<dbReference type="SUPFAM" id="SSF50370">
    <property type="entry name" value="Ricin B-like lectins"/>
    <property type="match status" value="1"/>
</dbReference>
<comment type="similarity">
    <text evidence="1 4">Belongs to the glycosyl hydrolase 5 (cellulase A) family.</text>
</comment>
<sequence length="525" mass="58543">MAQLPLSTNSRWIVDESGQRVKLACLNWVSHLEAVVAEGLSKQPIDAIAGRISSLGFNCVRLTWPLYLATNDSLASLTVRQSFQSLGLTQAIAGIQSNNPSIIDLPLIQAFQAVVSGLGDKNVMVILDNPVAHPGWCCGNFEGDGFFGDKYFDPDLWIKGFTRMATLFKGVRNVIGMSLRNDLLGPMQNVEDWYKNTERGAEAVHSANPDVLVFLSGLSYDQDLSFLQNRPVRVTFSRKLVFEVQWQALSDGKAWESGYSDQACGMVISNMMRTSGFLLEKGFPLFVSEFRVDQRGTNVNDNRYLNCFLALAAELDLDWSLWTLVGSYYYRQGIIGMNEYHGVFNWDWNETRNPGLLEKISTLQYPFQGPGLLEARLHKIIFHPSTGLCVLRKSLFEPLTLGPCSSSDGWYYSPQKKLTIKGTYFCLQAVEVGKPARLTIKCTESDSRWETITDSKLQLSAQTSNGDTVCLDIDSANNVVTNTCKCLSGDNSCDPSSQWFKLVDSTRSPKSESFTKMNSLLEFPV</sequence>
<keyword evidence="7" id="KW-1185">Reference proteome</keyword>
<dbReference type="Proteomes" id="UP000237105">
    <property type="component" value="Unassembled WGS sequence"/>
</dbReference>
<keyword evidence="3 4" id="KW-0326">Glycosidase</keyword>
<proteinExistence type="inferred from homology"/>
<dbReference type="PANTHER" id="PTHR31263:SF44">
    <property type="entry name" value="OS04G0481200 PROTEIN"/>
    <property type="match status" value="1"/>
</dbReference>
<feature type="domain" description="Glycoside hydrolase family 5" evidence="5">
    <location>
        <begin position="44"/>
        <end position="324"/>
    </location>
</feature>
<evidence type="ECO:0000259" key="5">
    <source>
        <dbReference type="Pfam" id="PF00150"/>
    </source>
</evidence>
<dbReference type="EMBL" id="JXTB01000394">
    <property type="protein sequence ID" value="PON42296.1"/>
    <property type="molecule type" value="Genomic_DNA"/>
</dbReference>
<dbReference type="InterPro" id="IPR001547">
    <property type="entry name" value="Glyco_hydro_5"/>
</dbReference>
<dbReference type="InterPro" id="IPR035992">
    <property type="entry name" value="Ricin_B-like_lectins"/>
</dbReference>
<organism evidence="6 7">
    <name type="scientific">Parasponia andersonii</name>
    <name type="common">Sponia andersonii</name>
    <dbReference type="NCBI Taxonomy" id="3476"/>
    <lineage>
        <taxon>Eukaryota</taxon>
        <taxon>Viridiplantae</taxon>
        <taxon>Streptophyta</taxon>
        <taxon>Embryophyta</taxon>
        <taxon>Tracheophyta</taxon>
        <taxon>Spermatophyta</taxon>
        <taxon>Magnoliopsida</taxon>
        <taxon>eudicotyledons</taxon>
        <taxon>Gunneridae</taxon>
        <taxon>Pentapetalae</taxon>
        <taxon>rosids</taxon>
        <taxon>fabids</taxon>
        <taxon>Rosales</taxon>
        <taxon>Cannabaceae</taxon>
        <taxon>Parasponia</taxon>
    </lineage>
</organism>
<gene>
    <name evidence="6" type="ORF">PanWU01x14_282520</name>
</gene>
<dbReference type="AlphaFoldDB" id="A0A2P5B0M1"/>
<dbReference type="SUPFAM" id="SSF51445">
    <property type="entry name" value="(Trans)glycosidases"/>
    <property type="match status" value="1"/>
</dbReference>
<evidence type="ECO:0000256" key="2">
    <source>
        <dbReference type="ARBA" id="ARBA00022801"/>
    </source>
</evidence>
<dbReference type="Gene3D" id="3.20.20.80">
    <property type="entry name" value="Glycosidases"/>
    <property type="match status" value="1"/>
</dbReference>
<keyword evidence="2 4" id="KW-0378">Hydrolase</keyword>
<dbReference type="GO" id="GO:0004553">
    <property type="term" value="F:hydrolase activity, hydrolyzing O-glycosyl compounds"/>
    <property type="evidence" value="ECO:0007669"/>
    <property type="project" value="InterPro"/>
</dbReference>
<evidence type="ECO:0000256" key="1">
    <source>
        <dbReference type="ARBA" id="ARBA00005641"/>
    </source>
</evidence>
<accession>A0A2P5B0M1</accession>
<dbReference type="Pfam" id="PF00150">
    <property type="entry name" value="Cellulase"/>
    <property type="match status" value="1"/>
</dbReference>
<dbReference type="InterPro" id="IPR017853">
    <property type="entry name" value="GH"/>
</dbReference>
<dbReference type="GO" id="GO:0000272">
    <property type="term" value="P:polysaccharide catabolic process"/>
    <property type="evidence" value="ECO:0007669"/>
    <property type="project" value="InterPro"/>
</dbReference>
<dbReference type="PANTHER" id="PTHR31263">
    <property type="entry name" value="CELLULASE FAMILY PROTEIN (AFU_ORTHOLOGUE AFUA_5G14560)"/>
    <property type="match status" value="1"/>
</dbReference>
<evidence type="ECO:0000256" key="3">
    <source>
        <dbReference type="ARBA" id="ARBA00023295"/>
    </source>
</evidence>
<dbReference type="STRING" id="3476.A0A2P5B0M1"/>